<feature type="compositionally biased region" description="Low complexity" evidence="1">
    <location>
        <begin position="95"/>
        <end position="112"/>
    </location>
</feature>
<feature type="non-terminal residue" evidence="2">
    <location>
        <position position="123"/>
    </location>
</feature>
<organism evidence="2 3">
    <name type="scientific">Physocladia obscura</name>
    <dbReference type="NCBI Taxonomy" id="109957"/>
    <lineage>
        <taxon>Eukaryota</taxon>
        <taxon>Fungi</taxon>
        <taxon>Fungi incertae sedis</taxon>
        <taxon>Chytridiomycota</taxon>
        <taxon>Chytridiomycota incertae sedis</taxon>
        <taxon>Chytridiomycetes</taxon>
        <taxon>Chytridiales</taxon>
        <taxon>Chytriomycetaceae</taxon>
        <taxon>Physocladia</taxon>
    </lineage>
</organism>
<dbReference type="AlphaFoldDB" id="A0AAD5SNN8"/>
<evidence type="ECO:0000313" key="3">
    <source>
        <dbReference type="Proteomes" id="UP001211907"/>
    </source>
</evidence>
<protein>
    <submittedName>
        <fullName evidence="2">Uncharacterized protein</fullName>
    </submittedName>
</protein>
<sequence>VEESSSVTSSSASADISSSFSENEISENSIASSAESLQCYCESKPEYRVQSQWINEKLKKYEMDSLYNNVDICESEDSTENLKRKITKNPESCDSFEPTETESGFTGGSTTPCESKLREKMKS</sequence>
<feature type="region of interest" description="Disordered" evidence="1">
    <location>
        <begin position="1"/>
        <end position="27"/>
    </location>
</feature>
<gene>
    <name evidence="2" type="ORF">HK100_010884</name>
</gene>
<accession>A0AAD5SNN8</accession>
<dbReference type="Proteomes" id="UP001211907">
    <property type="component" value="Unassembled WGS sequence"/>
</dbReference>
<name>A0AAD5SNN8_9FUNG</name>
<dbReference type="EMBL" id="JADGJH010006197">
    <property type="protein sequence ID" value="KAJ3077881.1"/>
    <property type="molecule type" value="Genomic_DNA"/>
</dbReference>
<keyword evidence="3" id="KW-1185">Reference proteome</keyword>
<evidence type="ECO:0000313" key="2">
    <source>
        <dbReference type="EMBL" id="KAJ3077881.1"/>
    </source>
</evidence>
<comment type="caution">
    <text evidence="2">The sequence shown here is derived from an EMBL/GenBank/DDBJ whole genome shotgun (WGS) entry which is preliminary data.</text>
</comment>
<feature type="non-terminal residue" evidence="2">
    <location>
        <position position="1"/>
    </location>
</feature>
<evidence type="ECO:0000256" key="1">
    <source>
        <dbReference type="SAM" id="MobiDB-lite"/>
    </source>
</evidence>
<reference evidence="2" key="1">
    <citation type="submission" date="2020-05" db="EMBL/GenBank/DDBJ databases">
        <title>Phylogenomic resolution of chytrid fungi.</title>
        <authorList>
            <person name="Stajich J.E."/>
            <person name="Amses K."/>
            <person name="Simmons R."/>
            <person name="Seto K."/>
            <person name="Myers J."/>
            <person name="Bonds A."/>
            <person name="Quandt C.A."/>
            <person name="Barry K."/>
            <person name="Liu P."/>
            <person name="Grigoriev I."/>
            <person name="Longcore J.E."/>
            <person name="James T.Y."/>
        </authorList>
    </citation>
    <scope>NUCLEOTIDE SEQUENCE</scope>
    <source>
        <strain evidence="2">JEL0513</strain>
    </source>
</reference>
<proteinExistence type="predicted"/>
<feature type="region of interest" description="Disordered" evidence="1">
    <location>
        <begin position="89"/>
        <end position="123"/>
    </location>
</feature>